<accession>A0A344TJB9</accession>
<protein>
    <submittedName>
        <fullName evidence="1">Uncharacterized protein</fullName>
    </submittedName>
</protein>
<proteinExistence type="predicted"/>
<keyword evidence="2" id="KW-1185">Reference proteome</keyword>
<gene>
    <name evidence="1" type="ORF">DR864_13760</name>
</gene>
<dbReference type="AlphaFoldDB" id="A0A344TJB9"/>
<sequence>MGFMQSVAAGVGRLGMGVRFINNTVSGHISWVKSRKKVFFAFEKQRMQKKRKKIRCKNS</sequence>
<organism evidence="1 2">
    <name type="scientific">Runella rosea</name>
    <dbReference type="NCBI Taxonomy" id="2259595"/>
    <lineage>
        <taxon>Bacteria</taxon>
        <taxon>Pseudomonadati</taxon>
        <taxon>Bacteroidota</taxon>
        <taxon>Cytophagia</taxon>
        <taxon>Cytophagales</taxon>
        <taxon>Spirosomataceae</taxon>
        <taxon>Runella</taxon>
    </lineage>
</organism>
<evidence type="ECO:0000313" key="1">
    <source>
        <dbReference type="EMBL" id="AXE18740.1"/>
    </source>
</evidence>
<name>A0A344TJB9_9BACT</name>
<dbReference type="Proteomes" id="UP000251993">
    <property type="component" value="Chromosome"/>
</dbReference>
<dbReference type="KEGG" id="run:DR864_13760"/>
<evidence type="ECO:0000313" key="2">
    <source>
        <dbReference type="Proteomes" id="UP000251993"/>
    </source>
</evidence>
<reference evidence="1 2" key="1">
    <citation type="submission" date="2018-07" db="EMBL/GenBank/DDBJ databases">
        <title>Genome sequencing of Runella.</title>
        <authorList>
            <person name="Baek M.-G."/>
            <person name="Yi H."/>
        </authorList>
    </citation>
    <scope>NUCLEOTIDE SEQUENCE [LARGE SCALE GENOMIC DNA]</scope>
    <source>
        <strain evidence="1 2">HYN0085</strain>
    </source>
</reference>
<dbReference type="EMBL" id="CP030850">
    <property type="protein sequence ID" value="AXE18740.1"/>
    <property type="molecule type" value="Genomic_DNA"/>
</dbReference>